<dbReference type="OrthoDB" id="1747797at2759"/>
<dbReference type="PRINTS" id="PR00364">
    <property type="entry name" value="DISEASERSIST"/>
</dbReference>
<reference evidence="8" key="1">
    <citation type="journal article" date="2016" name="Nat. Genet.">
        <title>A high-quality carrot genome assembly provides new insights into carotenoid accumulation and asterid genome evolution.</title>
        <authorList>
            <person name="Iorizzo M."/>
            <person name="Ellison S."/>
            <person name="Senalik D."/>
            <person name="Zeng P."/>
            <person name="Satapoomin P."/>
            <person name="Huang J."/>
            <person name="Bowman M."/>
            <person name="Iovene M."/>
            <person name="Sanseverino W."/>
            <person name="Cavagnaro P."/>
            <person name="Yildiz M."/>
            <person name="Macko-Podgorni A."/>
            <person name="Moranska E."/>
            <person name="Grzebelus E."/>
            <person name="Grzebelus D."/>
            <person name="Ashrafi H."/>
            <person name="Zheng Z."/>
            <person name="Cheng S."/>
            <person name="Spooner D."/>
            <person name="Van Deynze A."/>
            <person name="Simon P."/>
        </authorList>
    </citation>
    <scope>NUCLEOTIDE SEQUENCE [LARGE SCALE GENOMIC DNA]</scope>
    <source>
        <tissue evidence="8">Leaf</tissue>
    </source>
</reference>
<dbReference type="GO" id="GO:0043531">
    <property type="term" value="F:ADP binding"/>
    <property type="evidence" value="ECO:0007669"/>
    <property type="project" value="InterPro"/>
</dbReference>
<keyword evidence="3" id="KW-0677">Repeat</keyword>
<dbReference type="GO" id="GO:0005524">
    <property type="term" value="F:ATP binding"/>
    <property type="evidence" value="ECO:0007669"/>
    <property type="project" value="UniProtKB-KW"/>
</dbReference>
<comment type="caution">
    <text evidence="8">The sequence shown here is derived from an EMBL/GenBank/DDBJ whole genome shotgun (WGS) entry which is preliminary data.</text>
</comment>
<feature type="domain" description="Disease resistance protein At4g27190-like leucine-rich repeats" evidence="7">
    <location>
        <begin position="1256"/>
        <end position="1376"/>
    </location>
</feature>
<dbReference type="KEGG" id="dcr:108216578"/>
<gene>
    <name evidence="8" type="ORF">DCAR_001278</name>
</gene>
<keyword evidence="5" id="KW-0067">ATP-binding</keyword>
<dbReference type="EMBL" id="LNRQ01000001">
    <property type="protein sequence ID" value="KZN08213.1"/>
    <property type="molecule type" value="Genomic_DNA"/>
</dbReference>
<comment type="similarity">
    <text evidence="1">Belongs to the disease resistance NB-LRR family.</text>
</comment>
<dbReference type="InterPro" id="IPR042197">
    <property type="entry name" value="Apaf_helical"/>
</dbReference>
<name>A0A162AZW8_DAUCS</name>
<sequence>MVGLSDIPFVGKLVDRISDAAVDTIFRGFRYMFCYKDLVKTLDSQVEKANTEEERVSTKVAAERANGKIMEDRVFKWQKEAEEIKESAQEFAERYKNRHSWRFIQCLPIPNPVSRFRLGREAVKKTERLTELINSGKELLADEIAHPAPNENLPKSTTEFQDFQSRKDAYAELWQALTTDSSLILGIYGMPGVGKTRMMEQLWKEAKEKKIFNKVTRGNVGNEILDVIQLQEQIAGHLGCTFDSKDNAESRASQLKQCLLNAGKTLVILDDVWKEIPLDVIGIPCGDGKSPMGSKILLTSREKDACLHNNCKTPVKIKPLSNDEAWDQFSAVVGTARFNSLQEESLAKNVCKKCKGLPLLIHAVGKALKFKSLSSWEDALEQLEKGSFEKISGIDREVYFCVKLSIDQLPDDAKSCLFLCCLFNEDADIPISKLIRLATGSQLVSGESRVLSMVDTLRSSSLLLDCKKDDRIKLHDLIRAVGRSIAFKDPKFAFSQVKCDVQLLDVADVETTKYLRLDLDGNNIHIPDDLVFPNLHSLWILCKNDIDFSAFALEGRFFSMSSNLRFLYVEGGLSYPPKLPFTTLQSLGKLRTLVLDCCDLSQVTHINNKNVGFFPENLQTLCILYGIFLDPLDLSKLKYLQKLEITGEGLRIMPNTISSLSRLEELHIPHGFEIWRDDSSAVAKPILAEINNLTHLKSLQIQFKISEPLQNSNIFHKLKLFNISVRQRWLGFENADLSYKTSVELEDYHEESLNSLIKKAEYVSLKRTDINVISNIFDSNREAFTELRKLYIEECNKMKYLARMSQGEIQHSQQTSFSNLTCLEIKKCSGLRYLFCNSVAKCLTQLQKLIIRNCPAMEAIVMNDGSSKGDIIHFPNLEELELSKVPRLSSFCSENKDAMMQPSAQFQPLFHNMSIIESRLNEALVGRIRLSGSDMVAECSLISGVGTDASNIDVCGLPALRHLYLNELPCLAETGLKSGNLYPNLKKLEINDCHSLTNVVPRDVMHLEEIIVRKCKKMKRIVGEAKQGEINDALVFPELTCLRLELLPNLTSFCGEEIDTCKVEFPNVVKLGIRSCKEIKLELIEFSSQLKSLDISCDEEMQLPSTWQPRLHNLETLFLSGCWSHELKSLQFPVLKVLKVRRYSGGAALFTFSGFRSLQQLRQLEISDCAFLEEITEDDKISGINKKTITLLMITVELPNLVKLEISSCEEIKLELIEFSSQLKSLKISCDEEIQLPSAWQPRLHNLETLILNGCWWHELKSLQFQRLKVLRVLRYSGGSALFTFSGFRSLQHLQEIEISDCAFLEEIAEDDKMSGMNKKTITLSHLERVVLKDLPKLKSIIHGANYGCHVPSLKKVEVEDCGLSNLFSFSELTSLAFLNISSCAHLEEIVEDIRSDEVSGMNKKTITLSQLERVVLKDLPKLKSFIYSANHECLLLPNLLYVSVINCGLSSLFMCSAGFGSLRSLRELKVRDCRMLEGIFEYARGDETSGMSEDIISLSKLDTLELINLPDLKSFIHGANYDCYMPALWNIKVDNCGFSTLFTCSVFRNLLKLQYLTVLNCILLEVVVEDARGDDTNDKTITLPRLELIKLENLPNLKSFSRDESYVFNMPLVKYFSLVGCPRAKNFTCLNTSTGNGYVRTDGDKREEVPDLNDYIKRLFIEPI</sequence>
<accession>A0A162AZW8</accession>
<evidence type="ECO:0000256" key="3">
    <source>
        <dbReference type="ARBA" id="ARBA00022737"/>
    </source>
</evidence>
<keyword evidence="2" id="KW-0433">Leucine-rich repeat</keyword>
<dbReference type="Gene3D" id="1.10.10.10">
    <property type="entry name" value="Winged helix-like DNA-binding domain superfamily/Winged helix DNA-binding domain"/>
    <property type="match status" value="1"/>
</dbReference>
<dbReference type="Pfam" id="PF00931">
    <property type="entry name" value="NB-ARC"/>
    <property type="match status" value="1"/>
</dbReference>
<feature type="domain" description="Disease resistance protein At4g27190-like leucine-rich repeats" evidence="7">
    <location>
        <begin position="1457"/>
        <end position="1562"/>
    </location>
</feature>
<dbReference type="InterPro" id="IPR002182">
    <property type="entry name" value="NB-ARC"/>
</dbReference>
<dbReference type="Gene3D" id="3.40.50.300">
    <property type="entry name" value="P-loop containing nucleotide triphosphate hydrolases"/>
    <property type="match status" value="1"/>
</dbReference>
<dbReference type="OMA" id="PHLKHLW"/>
<dbReference type="SUPFAM" id="SSF52058">
    <property type="entry name" value="L domain-like"/>
    <property type="match status" value="3"/>
</dbReference>
<organism evidence="8">
    <name type="scientific">Daucus carota subsp. sativus</name>
    <name type="common">Carrot</name>
    <dbReference type="NCBI Taxonomy" id="79200"/>
    <lineage>
        <taxon>Eukaryota</taxon>
        <taxon>Viridiplantae</taxon>
        <taxon>Streptophyta</taxon>
        <taxon>Embryophyta</taxon>
        <taxon>Tracheophyta</taxon>
        <taxon>Spermatophyta</taxon>
        <taxon>Magnoliopsida</taxon>
        <taxon>eudicotyledons</taxon>
        <taxon>Gunneridae</taxon>
        <taxon>Pentapetalae</taxon>
        <taxon>asterids</taxon>
        <taxon>campanulids</taxon>
        <taxon>Apiales</taxon>
        <taxon>Apiaceae</taxon>
        <taxon>Apioideae</taxon>
        <taxon>Scandiceae</taxon>
        <taxon>Daucinae</taxon>
        <taxon>Daucus</taxon>
        <taxon>Daucus sect. Daucus</taxon>
    </lineage>
</organism>
<dbReference type="Gene3D" id="3.80.10.10">
    <property type="entry name" value="Ribonuclease Inhibitor"/>
    <property type="match status" value="5"/>
</dbReference>
<dbReference type="SUPFAM" id="SSF52047">
    <property type="entry name" value="RNI-like"/>
    <property type="match status" value="1"/>
</dbReference>
<dbReference type="InterPro" id="IPR050905">
    <property type="entry name" value="Plant_NBS-LRR"/>
</dbReference>
<evidence type="ECO:0000256" key="1">
    <source>
        <dbReference type="ARBA" id="ARBA00008894"/>
    </source>
</evidence>
<dbReference type="InterPro" id="IPR032675">
    <property type="entry name" value="LRR_dom_sf"/>
</dbReference>
<proteinExistence type="inferred from homology"/>
<evidence type="ECO:0000259" key="6">
    <source>
        <dbReference type="Pfam" id="PF00931"/>
    </source>
</evidence>
<evidence type="ECO:0000313" key="8">
    <source>
        <dbReference type="EMBL" id="KZN08213.1"/>
    </source>
</evidence>
<dbReference type="Gramene" id="KZN08213">
    <property type="protein sequence ID" value="KZN08213"/>
    <property type="gene ID" value="DCAR_001278"/>
</dbReference>
<keyword evidence="5" id="KW-0547">Nucleotide-binding</keyword>
<dbReference type="SUPFAM" id="SSF52540">
    <property type="entry name" value="P-loop containing nucleoside triphosphate hydrolases"/>
    <property type="match status" value="1"/>
</dbReference>
<feature type="domain" description="Disease resistance protein At4g27190-like leucine-rich repeats" evidence="7">
    <location>
        <begin position="980"/>
        <end position="1080"/>
    </location>
</feature>
<protein>
    <submittedName>
        <fullName evidence="8">Uncharacterized protein</fullName>
    </submittedName>
</protein>
<evidence type="ECO:0000259" key="7">
    <source>
        <dbReference type="Pfam" id="PF23247"/>
    </source>
</evidence>
<dbReference type="InterPro" id="IPR027417">
    <property type="entry name" value="P-loop_NTPase"/>
</dbReference>
<evidence type="ECO:0000256" key="4">
    <source>
        <dbReference type="ARBA" id="ARBA00022821"/>
    </source>
</evidence>
<dbReference type="PANTHER" id="PTHR33463:SF198">
    <property type="entry name" value="RPP4C3"/>
    <property type="match status" value="1"/>
</dbReference>
<dbReference type="PANTHER" id="PTHR33463">
    <property type="entry name" value="NB-ARC DOMAIN-CONTAINING PROTEIN-RELATED"/>
    <property type="match status" value="1"/>
</dbReference>
<feature type="domain" description="Disease resistance protein At4g27190-like leucine-rich repeats" evidence="7">
    <location>
        <begin position="811"/>
        <end position="899"/>
    </location>
</feature>
<evidence type="ECO:0000256" key="2">
    <source>
        <dbReference type="ARBA" id="ARBA00022614"/>
    </source>
</evidence>
<dbReference type="InterPro" id="IPR057135">
    <property type="entry name" value="At4g27190-like_LRR"/>
</dbReference>
<dbReference type="GO" id="GO:0006952">
    <property type="term" value="P:defense response"/>
    <property type="evidence" value="ECO:0007669"/>
    <property type="project" value="UniProtKB-KW"/>
</dbReference>
<dbReference type="InterPro" id="IPR036388">
    <property type="entry name" value="WH-like_DNA-bd_sf"/>
</dbReference>
<evidence type="ECO:0000256" key="5">
    <source>
        <dbReference type="ARBA" id="ARBA00022840"/>
    </source>
</evidence>
<dbReference type="Pfam" id="PF23247">
    <property type="entry name" value="LRR_RPS2"/>
    <property type="match status" value="4"/>
</dbReference>
<keyword evidence="4" id="KW-0611">Plant defense</keyword>
<feature type="domain" description="NB-ARC" evidence="6">
    <location>
        <begin position="168"/>
        <end position="336"/>
    </location>
</feature>
<dbReference type="Gene3D" id="1.10.8.430">
    <property type="entry name" value="Helical domain of apoptotic protease-activating factors"/>
    <property type="match status" value="1"/>
</dbReference>